<gene>
    <name evidence="1" type="primary">73</name>
    <name evidence="1" type="ORF">SEA_ZETA1847_73</name>
</gene>
<keyword evidence="2" id="KW-1185">Reference proteome</keyword>
<dbReference type="Proteomes" id="UP000251243">
    <property type="component" value="Segment"/>
</dbReference>
<dbReference type="GeneID" id="54993756"/>
<proteinExistence type="predicted"/>
<evidence type="ECO:0000313" key="2">
    <source>
        <dbReference type="Proteomes" id="UP000251243"/>
    </source>
</evidence>
<dbReference type="RefSeq" id="YP_009803196.1">
    <property type="nucleotide sequence ID" value="NC_047992.1"/>
</dbReference>
<accession>A0A2Z4Q9N0</accession>
<protein>
    <submittedName>
        <fullName evidence="1">Uncharacterized protein</fullName>
    </submittedName>
</protein>
<dbReference type="KEGG" id="vg:54993756"/>
<reference evidence="2" key="1">
    <citation type="submission" date="2018-04" db="EMBL/GenBank/DDBJ databases">
        <authorList>
            <person name="Go L.Y."/>
            <person name="Mitchell J.A."/>
        </authorList>
    </citation>
    <scope>NUCLEOTIDE SEQUENCE [LARGE SCALE GENOMIC DNA]</scope>
</reference>
<name>A0A2Z4Q9N0_9CAUD</name>
<organism evidence="1 2">
    <name type="scientific">Microbacterium phage Zeta1847</name>
    <dbReference type="NCBI Taxonomy" id="2201444"/>
    <lineage>
        <taxon>Viruses</taxon>
        <taxon>Duplodnaviria</taxon>
        <taxon>Heunggongvirae</taxon>
        <taxon>Uroviricota</taxon>
        <taxon>Caudoviricetes</taxon>
        <taxon>Casidaviridae</taxon>
        <taxon>Zetavirus</taxon>
        <taxon>Zetavirus zeta1847</taxon>
    </lineage>
</organism>
<dbReference type="EMBL" id="MH271320">
    <property type="protein sequence ID" value="AWY06707.1"/>
    <property type="molecule type" value="Genomic_DNA"/>
</dbReference>
<sequence length="148" mass="16005">MRPVTPCPDRRCPVRHADTAAPREGDLVSATKGETALVGRVAKCTRMLPRRLYTSEGPTECTELVVGVTGPTAGPTLETLRRNGFELVVLERAPELPTEPGVYVDRTGDVWRIFAEGEPLKCLSTSGDMGDVDPANWAPFTKLVKAGE</sequence>
<evidence type="ECO:0000313" key="1">
    <source>
        <dbReference type="EMBL" id="AWY06707.1"/>
    </source>
</evidence>